<evidence type="ECO:0000313" key="2">
    <source>
        <dbReference type="EMBL" id="PRX13762.1"/>
    </source>
</evidence>
<evidence type="ECO:0000313" key="1">
    <source>
        <dbReference type="EMBL" id="KEZ93119.1"/>
    </source>
</evidence>
<reference evidence="1 3" key="1">
    <citation type="submission" date="2014-07" db="EMBL/GenBank/DDBJ databases">
        <title>Draft genome sequence of Nonlabens ulvanivorans, an ulvan degrading bacterium.</title>
        <authorList>
            <person name="Kopel M."/>
            <person name="Helbert W."/>
            <person name="Henrissat B."/>
            <person name="Doniger T."/>
            <person name="Banin E."/>
        </authorList>
    </citation>
    <scope>NUCLEOTIDE SEQUENCE [LARGE SCALE GENOMIC DNA]</scope>
    <source>
        <strain evidence="1 3">PLR</strain>
    </source>
</reference>
<dbReference type="RefSeq" id="WP_036584766.1">
    <property type="nucleotide sequence ID" value="NZ_JPJI01000032.1"/>
</dbReference>
<comment type="caution">
    <text evidence="1">The sequence shown here is derived from an EMBL/GenBank/DDBJ whole genome shotgun (WGS) entry which is preliminary data.</text>
</comment>
<organism evidence="1 3">
    <name type="scientific">Nonlabens ulvanivorans</name>
    <name type="common">Persicivirga ulvanivorans</name>
    <dbReference type="NCBI Taxonomy" id="906888"/>
    <lineage>
        <taxon>Bacteria</taxon>
        <taxon>Pseudomonadati</taxon>
        <taxon>Bacteroidota</taxon>
        <taxon>Flavobacteriia</taxon>
        <taxon>Flavobacteriales</taxon>
        <taxon>Flavobacteriaceae</taxon>
        <taxon>Nonlabens</taxon>
    </lineage>
</organism>
<dbReference type="OrthoDB" id="1091582at2"/>
<proteinExistence type="predicted"/>
<evidence type="ECO:0000313" key="4">
    <source>
        <dbReference type="Proteomes" id="UP000239997"/>
    </source>
</evidence>
<sequence>MIKDKIEAHHNVLGVSWNKAHLWPLFKPYLYNSINTYSSVAPSKNLGLLKRVFSKFLISVKSIIKIKKTEAFILSNSNRRITINGQSFARISQGVYDHFNGKAVFIESNINVAHDDVERGTNFINETLILPLQALLILWFKLIQPKFQGKSILVDILNEYKVNVNIDFRFYKFLARYYTFKWLLRIHKPEYVFVECYYDYCGYIKACKDQNVQVIELQHGMIAESHRSYNYSVSVNNHLLPDKLLTFGFRESELYNNADVNFIDKECVLPTGFYLFDLFRKGEVQSPEELSMVINADRPSFIISGQDLIEEKSIPFINQLAMLRQDCDFIYVPRTKTTSYETLFTQPNIKVVNKFPIYQVINATTAHITAFSTTALESLAMGKVNVFMNIDGLSEKHFENYLSFKGVYMINSPDDFTLQMTDQFKNHKPEELSDLMKEEYLSNYLTNLNNHLTSN</sequence>
<dbReference type="SUPFAM" id="SSF53756">
    <property type="entry name" value="UDP-Glycosyltransferase/glycogen phosphorylase"/>
    <property type="match status" value="1"/>
</dbReference>
<evidence type="ECO:0000313" key="3">
    <source>
        <dbReference type="Proteomes" id="UP000028531"/>
    </source>
</evidence>
<accession>A0A084JVY5</accession>
<protein>
    <submittedName>
        <fullName evidence="1">Uncharacterized protein</fullName>
    </submittedName>
</protein>
<reference evidence="2 4" key="2">
    <citation type="submission" date="2018-03" db="EMBL/GenBank/DDBJ databases">
        <title>Genomic Encyclopedia of Archaeal and Bacterial Type Strains, Phase II (KMG-II): from individual species to whole genera.</title>
        <authorList>
            <person name="Goeker M."/>
        </authorList>
    </citation>
    <scope>NUCLEOTIDE SEQUENCE [LARGE SCALE GENOMIC DNA]</scope>
    <source>
        <strain evidence="2 4">DSM 22727</strain>
    </source>
</reference>
<gene>
    <name evidence="1" type="ORF">IL45_13430</name>
    <name evidence="2" type="ORF">LY02_02010</name>
</gene>
<dbReference type="Proteomes" id="UP000239997">
    <property type="component" value="Unassembled WGS sequence"/>
</dbReference>
<name>A0A084JVY5_NONUL</name>
<dbReference type="AlphaFoldDB" id="A0A084JVY5"/>
<dbReference type="Proteomes" id="UP000028531">
    <property type="component" value="Unassembled WGS sequence"/>
</dbReference>
<dbReference type="EMBL" id="JPJI01000032">
    <property type="protein sequence ID" value="KEZ93119.1"/>
    <property type="molecule type" value="Genomic_DNA"/>
</dbReference>
<keyword evidence="4" id="KW-1185">Reference proteome</keyword>
<dbReference type="EMBL" id="PVNA01000003">
    <property type="protein sequence ID" value="PRX13762.1"/>
    <property type="molecule type" value="Genomic_DNA"/>
</dbReference>